<dbReference type="AlphaFoldDB" id="A0AAW0T7D6"/>
<organism evidence="2 3">
    <name type="scientific">Scylla paramamosain</name>
    <name type="common">Mud crab</name>
    <dbReference type="NCBI Taxonomy" id="85552"/>
    <lineage>
        <taxon>Eukaryota</taxon>
        <taxon>Metazoa</taxon>
        <taxon>Ecdysozoa</taxon>
        <taxon>Arthropoda</taxon>
        <taxon>Crustacea</taxon>
        <taxon>Multicrustacea</taxon>
        <taxon>Malacostraca</taxon>
        <taxon>Eumalacostraca</taxon>
        <taxon>Eucarida</taxon>
        <taxon>Decapoda</taxon>
        <taxon>Pleocyemata</taxon>
        <taxon>Brachyura</taxon>
        <taxon>Eubrachyura</taxon>
        <taxon>Portunoidea</taxon>
        <taxon>Portunidae</taxon>
        <taxon>Portuninae</taxon>
        <taxon>Scylla</taxon>
    </lineage>
</organism>
<keyword evidence="3" id="KW-1185">Reference proteome</keyword>
<dbReference type="Proteomes" id="UP001487740">
    <property type="component" value="Unassembled WGS sequence"/>
</dbReference>
<evidence type="ECO:0000256" key="1">
    <source>
        <dbReference type="SAM" id="MobiDB-lite"/>
    </source>
</evidence>
<feature type="region of interest" description="Disordered" evidence="1">
    <location>
        <begin position="136"/>
        <end position="156"/>
    </location>
</feature>
<dbReference type="InterPro" id="IPR012340">
    <property type="entry name" value="NA-bd_OB-fold"/>
</dbReference>
<comment type="caution">
    <text evidence="2">The sequence shown here is derived from an EMBL/GenBank/DDBJ whole genome shotgun (WGS) entry which is preliminary data.</text>
</comment>
<accession>A0AAW0T7D6</accession>
<protein>
    <submittedName>
        <fullName evidence="2">Uncharacterized protein</fullName>
    </submittedName>
</protein>
<dbReference type="EMBL" id="JARAKH010000036">
    <property type="protein sequence ID" value="KAK8383554.1"/>
    <property type="molecule type" value="Genomic_DNA"/>
</dbReference>
<evidence type="ECO:0000313" key="3">
    <source>
        <dbReference type="Proteomes" id="UP001487740"/>
    </source>
</evidence>
<sequence length="156" mass="17271">MSHLEQEPGLQDDDPAMREVRAMSTDDIVSRTRLLENEIRIMRLEQTRITHEIQNQRDKIRENSEKIKVNKTLPYLVSNVIEILDVDPNEYGEEDGANVDLDSQRKGKCAVIKTSTRQTYFLPVIGLVDAETLKPGGSGGGEQGLLPDPGDAAGGV</sequence>
<reference evidence="2 3" key="1">
    <citation type="submission" date="2023-03" db="EMBL/GenBank/DDBJ databases">
        <title>High-quality genome of Scylla paramamosain provides insights in environmental adaptation.</title>
        <authorList>
            <person name="Zhang L."/>
        </authorList>
    </citation>
    <scope>NUCLEOTIDE SEQUENCE [LARGE SCALE GENOMIC DNA]</scope>
    <source>
        <strain evidence="2">LZ_2023a</strain>
        <tissue evidence="2">Muscle</tissue>
    </source>
</reference>
<name>A0AAW0T7D6_SCYPA</name>
<proteinExistence type="predicted"/>
<evidence type="ECO:0000313" key="2">
    <source>
        <dbReference type="EMBL" id="KAK8383554.1"/>
    </source>
</evidence>
<dbReference type="Gene3D" id="2.40.50.140">
    <property type="entry name" value="Nucleic acid-binding proteins"/>
    <property type="match status" value="1"/>
</dbReference>
<gene>
    <name evidence="2" type="ORF">O3P69_015782</name>
</gene>